<evidence type="ECO:0000313" key="1">
    <source>
        <dbReference type="Proteomes" id="UP000887561"/>
    </source>
</evidence>
<dbReference type="Proteomes" id="UP000887561">
    <property type="component" value="Unplaced"/>
</dbReference>
<reference evidence="2" key="1">
    <citation type="submission" date="2022-11" db="UniProtKB">
        <authorList>
            <consortium name="WormBaseParasite"/>
        </authorList>
    </citation>
    <scope>IDENTIFICATION</scope>
</reference>
<dbReference type="AlphaFoldDB" id="A0A915M1N3"/>
<keyword evidence="1" id="KW-1185">Reference proteome</keyword>
<evidence type="ECO:0000313" key="2">
    <source>
        <dbReference type="WBParaSite" id="scaffold2394_cov235.g4776"/>
    </source>
</evidence>
<name>A0A915M1N3_MELJA</name>
<protein>
    <submittedName>
        <fullName evidence="2">RING-type domain-containing protein</fullName>
    </submittedName>
</protein>
<proteinExistence type="predicted"/>
<accession>A0A915M1N3</accession>
<organism evidence="1 2">
    <name type="scientific">Meloidogyne javanica</name>
    <name type="common">Root-knot nematode worm</name>
    <dbReference type="NCBI Taxonomy" id="6303"/>
    <lineage>
        <taxon>Eukaryota</taxon>
        <taxon>Metazoa</taxon>
        <taxon>Ecdysozoa</taxon>
        <taxon>Nematoda</taxon>
        <taxon>Chromadorea</taxon>
        <taxon>Rhabditida</taxon>
        <taxon>Tylenchina</taxon>
        <taxon>Tylenchomorpha</taxon>
        <taxon>Tylenchoidea</taxon>
        <taxon>Meloidogynidae</taxon>
        <taxon>Meloidogyninae</taxon>
        <taxon>Meloidogyne</taxon>
        <taxon>Meloidogyne incognita group</taxon>
    </lineage>
</organism>
<sequence>MNTTRRIRLCRIKKRKITGNFSKKLRRRSKSLNDLSRSKLQTKFRLYLETVKQRNEYIKDFEQQMEIEPQAHENMEVDPLPNAGTISILVKKGNNTFFKFYESQTCICCDRPATIIRLCGHIYLCFACCARQHKIRIKDIEEGKSVDDLKCAICGVEGEFYVVSSGFNFAFE</sequence>
<dbReference type="WBParaSite" id="scaffold2394_cov235.g4776">
    <property type="protein sequence ID" value="scaffold2394_cov235.g4776"/>
    <property type="gene ID" value="scaffold2394_cov235.g4776"/>
</dbReference>